<proteinExistence type="predicted"/>
<evidence type="ECO:0000313" key="3">
    <source>
        <dbReference type="Proteomes" id="UP000053599"/>
    </source>
</evidence>
<keyword evidence="1" id="KW-0812">Transmembrane</keyword>
<name>A0A0D1Z8Z0_9EURO</name>
<dbReference type="AlphaFoldDB" id="A0A0D1Z8Z0"/>
<dbReference type="EMBL" id="KN846952">
    <property type="protein sequence ID" value="KIV83233.1"/>
    <property type="molecule type" value="Genomic_DNA"/>
</dbReference>
<keyword evidence="1" id="KW-1133">Transmembrane helix</keyword>
<accession>A0A0D1Z8Z0</accession>
<dbReference type="HOGENOM" id="CLU_066038_0_0_1"/>
<organism evidence="2 3">
    <name type="scientific">Exophiala sideris</name>
    <dbReference type="NCBI Taxonomy" id="1016849"/>
    <lineage>
        <taxon>Eukaryota</taxon>
        <taxon>Fungi</taxon>
        <taxon>Dikarya</taxon>
        <taxon>Ascomycota</taxon>
        <taxon>Pezizomycotina</taxon>
        <taxon>Eurotiomycetes</taxon>
        <taxon>Chaetothyriomycetidae</taxon>
        <taxon>Chaetothyriales</taxon>
        <taxon>Herpotrichiellaceae</taxon>
        <taxon>Exophiala</taxon>
    </lineage>
</organism>
<evidence type="ECO:0000313" key="2">
    <source>
        <dbReference type="EMBL" id="KIV83233.1"/>
    </source>
</evidence>
<evidence type="ECO:0000256" key="1">
    <source>
        <dbReference type="SAM" id="Phobius"/>
    </source>
</evidence>
<dbReference type="Proteomes" id="UP000053599">
    <property type="component" value="Unassembled WGS sequence"/>
</dbReference>
<sequence length="359" mass="40371">MRRTFVQRLLKPPTSSSRLPFRLVQAQCKTDTAFFSQSHRATYQHQPYRSTALPDPYPVGPPRSDRVRRSLLWAVVFGTTGFTAMVLFMVAAYTQEGEIQPGTMADVLLLLRTHDLIRNHPVVQALLADPESEPHFPHAVAPEQEEKLILSTITGEDIECDPHFVYTSLKGHRGLHLVVFWNQLRHTLVMVIVPGFGLQGDITGAVHNGAVTTAIHESMQMVAKKWFPQGLTYNLSDLEVLPVLPVSIKRVCCITCHPAATIKPELLALGVDASTAEKASDVDIEDAEVVRWPEWFDPKDWNVMANSFVAQVQYAPSGHPAKHQNPVKYHAVGRYQVTDSEDWPPPQTLRRKAYYNIRD</sequence>
<gene>
    <name evidence="2" type="ORF">PV11_05280</name>
</gene>
<feature type="transmembrane region" description="Helical" evidence="1">
    <location>
        <begin position="71"/>
        <end position="93"/>
    </location>
</feature>
<dbReference type="OrthoDB" id="4153019at2759"/>
<reference evidence="2 3" key="1">
    <citation type="submission" date="2015-01" db="EMBL/GenBank/DDBJ databases">
        <title>The Genome Sequence of Exophiala sideris CBS121828.</title>
        <authorList>
            <consortium name="The Broad Institute Genomics Platform"/>
            <person name="Cuomo C."/>
            <person name="de Hoog S."/>
            <person name="Gorbushina A."/>
            <person name="Stielow B."/>
            <person name="Teixiera M."/>
            <person name="Abouelleil A."/>
            <person name="Chapman S.B."/>
            <person name="Priest M."/>
            <person name="Young S.K."/>
            <person name="Wortman J."/>
            <person name="Nusbaum C."/>
            <person name="Birren B."/>
        </authorList>
    </citation>
    <scope>NUCLEOTIDE SEQUENCE [LARGE SCALE GENOMIC DNA]</scope>
    <source>
        <strain evidence="2 3">CBS 121828</strain>
    </source>
</reference>
<dbReference type="Gene3D" id="3.10.129.10">
    <property type="entry name" value="Hotdog Thioesterase"/>
    <property type="match status" value="1"/>
</dbReference>
<keyword evidence="1" id="KW-0472">Membrane</keyword>
<protein>
    <submittedName>
        <fullName evidence="2">Uncharacterized protein</fullName>
    </submittedName>
</protein>